<gene>
    <name evidence="2" type="ORF">EXIGLDRAFT_719584</name>
</gene>
<protein>
    <submittedName>
        <fullName evidence="2">Uncharacterized protein</fullName>
    </submittedName>
</protein>
<name>A0A165GZ90_EXIGL</name>
<evidence type="ECO:0000313" key="3">
    <source>
        <dbReference type="Proteomes" id="UP000077266"/>
    </source>
</evidence>
<dbReference type="EMBL" id="KV426032">
    <property type="protein sequence ID" value="KZV91217.1"/>
    <property type="molecule type" value="Genomic_DNA"/>
</dbReference>
<keyword evidence="3" id="KW-1185">Reference proteome</keyword>
<proteinExistence type="predicted"/>
<feature type="region of interest" description="Disordered" evidence="1">
    <location>
        <begin position="71"/>
        <end position="97"/>
    </location>
</feature>
<evidence type="ECO:0000256" key="1">
    <source>
        <dbReference type="SAM" id="MobiDB-lite"/>
    </source>
</evidence>
<reference evidence="2 3" key="1">
    <citation type="journal article" date="2016" name="Mol. Biol. Evol.">
        <title>Comparative Genomics of Early-Diverging Mushroom-Forming Fungi Provides Insights into the Origins of Lignocellulose Decay Capabilities.</title>
        <authorList>
            <person name="Nagy L.G."/>
            <person name="Riley R."/>
            <person name="Tritt A."/>
            <person name="Adam C."/>
            <person name="Daum C."/>
            <person name="Floudas D."/>
            <person name="Sun H."/>
            <person name="Yadav J.S."/>
            <person name="Pangilinan J."/>
            <person name="Larsson K.H."/>
            <person name="Matsuura K."/>
            <person name="Barry K."/>
            <person name="Labutti K."/>
            <person name="Kuo R."/>
            <person name="Ohm R.A."/>
            <person name="Bhattacharya S.S."/>
            <person name="Shirouzu T."/>
            <person name="Yoshinaga Y."/>
            <person name="Martin F.M."/>
            <person name="Grigoriev I.V."/>
            <person name="Hibbett D.S."/>
        </authorList>
    </citation>
    <scope>NUCLEOTIDE SEQUENCE [LARGE SCALE GENOMIC DNA]</scope>
    <source>
        <strain evidence="2 3">HHB12029</strain>
    </source>
</reference>
<dbReference type="AlphaFoldDB" id="A0A165GZ90"/>
<dbReference type="InParanoid" id="A0A165GZ90"/>
<accession>A0A165GZ90</accession>
<sequence>MRYVYTLAEKWGDVLLGEEQAQLRLILNQMHGRGETNTVAQRPLLFLPDDVPIGELTPDVVIARFDKREARARATGEQQQRQHNVGPAAKRPRVDGP</sequence>
<dbReference type="Proteomes" id="UP000077266">
    <property type="component" value="Unassembled WGS sequence"/>
</dbReference>
<organism evidence="2 3">
    <name type="scientific">Exidia glandulosa HHB12029</name>
    <dbReference type="NCBI Taxonomy" id="1314781"/>
    <lineage>
        <taxon>Eukaryota</taxon>
        <taxon>Fungi</taxon>
        <taxon>Dikarya</taxon>
        <taxon>Basidiomycota</taxon>
        <taxon>Agaricomycotina</taxon>
        <taxon>Agaricomycetes</taxon>
        <taxon>Auriculariales</taxon>
        <taxon>Exidiaceae</taxon>
        <taxon>Exidia</taxon>
    </lineage>
</organism>
<evidence type="ECO:0000313" key="2">
    <source>
        <dbReference type="EMBL" id="KZV91217.1"/>
    </source>
</evidence>